<comment type="subunit">
    <text evidence="3">Component of the ER membrane protein complex (EMC).</text>
</comment>
<evidence type="ECO:0000256" key="2">
    <source>
        <dbReference type="ARBA" id="ARBA00022803"/>
    </source>
</evidence>
<proteinExistence type="inferred from homology"/>
<gene>
    <name evidence="5" type="ORF">BWQ96_03664</name>
</gene>
<dbReference type="Proteomes" id="UP000247409">
    <property type="component" value="Unassembled WGS sequence"/>
</dbReference>
<keyword evidence="1" id="KW-0677">Repeat</keyword>
<dbReference type="InterPro" id="IPR055217">
    <property type="entry name" value="TPR_EMC2"/>
</dbReference>
<comment type="similarity">
    <text evidence="3">Belongs to the EMC2 family.</text>
</comment>
<evidence type="ECO:0000313" key="5">
    <source>
        <dbReference type="EMBL" id="PXF46536.1"/>
    </source>
</evidence>
<accession>A0A2V3IWL8</accession>
<evidence type="ECO:0000256" key="3">
    <source>
        <dbReference type="RuleBase" id="RU367091"/>
    </source>
</evidence>
<dbReference type="Gene3D" id="1.25.40.10">
    <property type="entry name" value="Tetratricopeptide repeat domain"/>
    <property type="match status" value="1"/>
</dbReference>
<reference evidence="5 6" key="1">
    <citation type="journal article" date="2018" name="Mol. Biol. Evol.">
        <title>Analysis of the draft genome of the red seaweed Gracilariopsis chorda provides insights into genome size evolution in Rhodophyta.</title>
        <authorList>
            <person name="Lee J."/>
            <person name="Yang E.C."/>
            <person name="Graf L."/>
            <person name="Yang J.H."/>
            <person name="Qiu H."/>
            <person name="Zel Zion U."/>
            <person name="Chan C.X."/>
            <person name="Stephens T.G."/>
            <person name="Weber A.P.M."/>
            <person name="Boo G.H."/>
            <person name="Boo S.M."/>
            <person name="Kim K.M."/>
            <person name="Shin Y."/>
            <person name="Jung M."/>
            <person name="Lee S.J."/>
            <person name="Yim H.S."/>
            <person name="Lee J.H."/>
            <person name="Bhattacharya D."/>
            <person name="Yoon H.S."/>
        </authorList>
    </citation>
    <scope>NUCLEOTIDE SEQUENCE [LARGE SCALE GENOMIC DNA]</scope>
    <source>
        <strain evidence="5 6">SKKU-2015</strain>
        <tissue evidence="5">Whole body</tissue>
    </source>
</reference>
<name>A0A2V3IWL8_9FLOR</name>
<dbReference type="Pfam" id="PF22890">
    <property type="entry name" value="TPR_EMC2"/>
    <property type="match status" value="1"/>
</dbReference>
<dbReference type="PANTHER" id="PTHR12760">
    <property type="entry name" value="TETRATRICOPEPTIDE REPEAT PROTEIN"/>
    <property type="match status" value="1"/>
</dbReference>
<dbReference type="AlphaFoldDB" id="A0A2V3IWL8"/>
<keyword evidence="6" id="KW-1185">Reference proteome</keyword>
<evidence type="ECO:0000313" key="6">
    <source>
        <dbReference type="Proteomes" id="UP000247409"/>
    </source>
</evidence>
<dbReference type="InterPro" id="IPR011990">
    <property type="entry name" value="TPR-like_helical_dom_sf"/>
</dbReference>
<keyword evidence="2" id="KW-0802">TPR repeat</keyword>
<sequence length="305" mass="33663">MAAAALDAQLAAANSSAPPVAATALSLISDARLYRPRTVLRLADTALRAHRPSTRPFWDAAEQVALAAYHVFDSRTAAQFVRRILDRFPNSSRARLLQAISHESQLKWVDAARAYIRITDADPLFKPAYKRQVALLKSQFKLSEAATLLHDYLNKFATDFDAWAELCALDLQLGRFAHAIFAANELLLLDPHNHAAHTVVADVYATLGGVHNLCLARKHYAASLSMRAASNLRALYGLWLVCATLLDGRLLKDDRDLQVTLRLFRVARKGITAVYRNPTAQSGAVFVANTLGMSVYTGEKRVLKE</sequence>
<evidence type="ECO:0000259" key="4">
    <source>
        <dbReference type="Pfam" id="PF22890"/>
    </source>
</evidence>
<dbReference type="EMBL" id="NBIV01000036">
    <property type="protein sequence ID" value="PXF46536.1"/>
    <property type="molecule type" value="Genomic_DNA"/>
</dbReference>
<organism evidence="5 6">
    <name type="scientific">Gracilariopsis chorda</name>
    <dbReference type="NCBI Taxonomy" id="448386"/>
    <lineage>
        <taxon>Eukaryota</taxon>
        <taxon>Rhodophyta</taxon>
        <taxon>Florideophyceae</taxon>
        <taxon>Rhodymeniophycidae</taxon>
        <taxon>Gracilariales</taxon>
        <taxon>Gracilariaceae</taxon>
        <taxon>Gracilariopsis</taxon>
    </lineage>
</organism>
<dbReference type="GO" id="GO:0072546">
    <property type="term" value="C:EMC complex"/>
    <property type="evidence" value="ECO:0007669"/>
    <property type="project" value="UniProtKB-UniRule"/>
</dbReference>
<comment type="caution">
    <text evidence="5">The sequence shown here is derived from an EMBL/GenBank/DDBJ whole genome shotgun (WGS) entry which is preliminary data.</text>
</comment>
<dbReference type="InterPro" id="IPR039856">
    <property type="entry name" value="EMC2-like"/>
</dbReference>
<dbReference type="OrthoDB" id="124397at2759"/>
<dbReference type="SUPFAM" id="SSF48452">
    <property type="entry name" value="TPR-like"/>
    <property type="match status" value="1"/>
</dbReference>
<keyword evidence="3" id="KW-0256">Endoplasmic reticulum</keyword>
<protein>
    <recommendedName>
        <fullName evidence="3">ER membrane protein complex subunit 2</fullName>
    </recommendedName>
</protein>
<feature type="domain" description="EMC2 TPR-like" evidence="4">
    <location>
        <begin position="80"/>
        <end position="204"/>
    </location>
</feature>
<keyword evidence="3" id="KW-0472">Membrane</keyword>
<comment type="function">
    <text evidence="3">Part of the endoplasmic reticulum membrane protein complex (EMC) that enables the energy-independent insertion into endoplasmic reticulum membranes of newly synthesized membrane proteins.</text>
</comment>
<evidence type="ECO:0000256" key="1">
    <source>
        <dbReference type="ARBA" id="ARBA00022737"/>
    </source>
</evidence>
<comment type="subcellular location">
    <subcellularLocation>
        <location evidence="3">Endoplasmic reticulum membrane</location>
        <topology evidence="3">Peripheral membrane protein</topology>
        <orientation evidence="3">Cytoplasmic side</orientation>
    </subcellularLocation>
</comment>
<dbReference type="STRING" id="448386.A0A2V3IWL8"/>